<keyword evidence="11" id="KW-0670">Pyruvate</keyword>
<feature type="binding site" evidence="10">
    <location>
        <position position="200"/>
    </location>
    <ligand>
        <name>Mn(2+)</name>
        <dbReference type="ChEBI" id="CHEBI:29035"/>
    </ligand>
</feature>
<evidence type="ECO:0000313" key="11">
    <source>
        <dbReference type="EMBL" id="MTH33864.1"/>
    </source>
</evidence>
<dbReference type="SUPFAM" id="SSF53795">
    <property type="entry name" value="PEP carboxykinase-like"/>
    <property type="match status" value="1"/>
</dbReference>
<dbReference type="PANTHER" id="PTHR30031:SF0">
    <property type="entry name" value="PHOSPHOENOLPYRUVATE CARBOXYKINASE (ATP)"/>
    <property type="match status" value="1"/>
</dbReference>
<reference evidence="11 12" key="1">
    <citation type="submission" date="2019-11" db="EMBL/GenBank/DDBJ databases">
        <authorList>
            <person name="Dong K."/>
        </authorList>
    </citation>
    <scope>NUCLEOTIDE SEQUENCE [LARGE SCALE GENOMIC DNA]</scope>
    <source>
        <strain evidence="11 12">JCM 17370</strain>
    </source>
</reference>
<dbReference type="PROSITE" id="PS00532">
    <property type="entry name" value="PEPCK_ATP"/>
    <property type="match status" value="1"/>
</dbReference>
<feature type="binding site" evidence="10">
    <location>
        <position position="219"/>
    </location>
    <ligand>
        <name>Mn(2+)</name>
        <dbReference type="ChEBI" id="CHEBI:29035"/>
    </ligand>
</feature>
<evidence type="ECO:0000256" key="8">
    <source>
        <dbReference type="ARBA" id="ARBA00023239"/>
    </source>
</evidence>
<feature type="binding site" evidence="10">
    <location>
        <position position="286"/>
    </location>
    <ligand>
        <name>ATP</name>
        <dbReference type="ChEBI" id="CHEBI:30616"/>
    </ligand>
</feature>
<feature type="binding site" evidence="10">
    <location>
        <position position="60"/>
    </location>
    <ligand>
        <name>substrate</name>
    </ligand>
</feature>
<feature type="binding site" evidence="10">
    <location>
        <position position="449"/>
    </location>
    <ligand>
        <name>ATP</name>
        <dbReference type="ChEBI" id="CHEBI:30616"/>
    </ligand>
</feature>
<dbReference type="InterPro" id="IPR001272">
    <property type="entry name" value="PEP_carboxykinase_ATP"/>
</dbReference>
<accession>A0A844H2S7</accession>
<sequence>MTDPRFNPNCRLEDQGISGLGNVYYNLLEPALIEAAVQRAEGKLGLGGTFLVSTGVHTGRSPKDKHVVRTPSVENTIWWENNRPMEPEAFDRLHADMLEHMKGKDYFVQDLYGGADPALRLDVRVVTELAWHGLFIRHLLRRPEAAELASFVPEFTIINCPSFKADPARHGCRSETVIALNFDKKLILIGNTAYAGENKKSVFTLLNYILPEKGVMPMHCSANHAIGNPEDAAVFFGLSGTGKTTLSADPSRILIGDDEHGWSDHGIFNFEGGCYAKTINLSAEAEPEIYATCFKFGTVVENMVYDPDTLELDFEDNSLTDNMRCAYPLEQISNASETSLGGMPKNVIMLTCDAYGVLPPIARLTPAQAMYHFLSGFTSKTPGTEVGVVEPTPTFSTCFGAPFMPRRPEVYGKLLQEKIAATGAHCWLVNTGWTGGAFGTGKRMPIKATRALLTAALDGSLNDVQFRKDPNFGFEVPVSVPGVEDKLLDPRQTWADPAAYDAQAKKLIGMFSDNFAQYADKIDDDVKAAAIG</sequence>
<keyword evidence="8 10" id="KW-0456">Lyase</keyword>
<dbReference type="PANTHER" id="PTHR30031">
    <property type="entry name" value="PHOSPHOENOLPYRUVATE CARBOXYKINASE ATP"/>
    <property type="match status" value="1"/>
</dbReference>
<dbReference type="UniPathway" id="UPA00138"/>
<dbReference type="InterPro" id="IPR013035">
    <property type="entry name" value="PEP_carboxykinase_C"/>
</dbReference>
<dbReference type="Gene3D" id="3.40.449.10">
    <property type="entry name" value="Phosphoenolpyruvate Carboxykinase, domain 1"/>
    <property type="match status" value="1"/>
</dbReference>
<evidence type="ECO:0000256" key="6">
    <source>
        <dbReference type="ARBA" id="ARBA00022793"/>
    </source>
</evidence>
<dbReference type="EC" id="4.1.1.49" evidence="3 10"/>
<evidence type="ECO:0000256" key="9">
    <source>
        <dbReference type="ARBA" id="ARBA00047371"/>
    </source>
</evidence>
<keyword evidence="4 10" id="KW-0312">Gluconeogenesis</keyword>
<feature type="binding site" evidence="10">
    <location>
        <position position="219"/>
    </location>
    <ligand>
        <name>ATP</name>
        <dbReference type="ChEBI" id="CHEBI:30616"/>
    </ligand>
</feature>
<dbReference type="CDD" id="cd00484">
    <property type="entry name" value="PEPCK_ATP"/>
    <property type="match status" value="1"/>
</dbReference>
<evidence type="ECO:0000256" key="7">
    <source>
        <dbReference type="ARBA" id="ARBA00022840"/>
    </source>
</evidence>
<dbReference type="NCBIfam" id="NF006821">
    <property type="entry name" value="PRK09344.1-3"/>
    <property type="match status" value="1"/>
</dbReference>
<dbReference type="EMBL" id="WMIF01000004">
    <property type="protein sequence ID" value="MTH33864.1"/>
    <property type="molecule type" value="Genomic_DNA"/>
</dbReference>
<dbReference type="NCBIfam" id="NF006820">
    <property type="entry name" value="PRK09344.1-2"/>
    <property type="match status" value="1"/>
</dbReference>
<dbReference type="RefSeq" id="WP_155063418.1">
    <property type="nucleotide sequence ID" value="NZ_WMIF01000004.1"/>
</dbReference>
<keyword evidence="6 10" id="KW-0210">Decarboxylase</keyword>
<dbReference type="InterPro" id="IPR008210">
    <property type="entry name" value="PEP_carboxykinase_N"/>
</dbReference>
<comment type="caution">
    <text evidence="10">Lacks conserved residue(s) required for the propagation of feature annotation.</text>
</comment>
<dbReference type="GO" id="GO:0005524">
    <property type="term" value="F:ATP binding"/>
    <property type="evidence" value="ECO:0007669"/>
    <property type="project" value="UniProtKB-UniRule"/>
</dbReference>
<keyword evidence="10" id="KW-0479">Metal-binding</keyword>
<feature type="binding site" evidence="10">
    <location>
        <position position="194"/>
    </location>
    <ligand>
        <name>substrate</name>
    </ligand>
</feature>
<organism evidence="11 12">
    <name type="scientific">Paracoccus limosus</name>
    <dbReference type="NCBI Taxonomy" id="913252"/>
    <lineage>
        <taxon>Bacteria</taxon>
        <taxon>Pseudomonadati</taxon>
        <taxon>Pseudomonadota</taxon>
        <taxon>Alphaproteobacteria</taxon>
        <taxon>Rhodobacterales</taxon>
        <taxon>Paracoccaceae</taxon>
        <taxon>Paracoccus</taxon>
    </lineage>
</organism>
<dbReference type="InterPro" id="IPR015994">
    <property type="entry name" value="PEPCK_ATP_CS"/>
</dbReference>
<dbReference type="HAMAP" id="MF_00453">
    <property type="entry name" value="PEPCK_ATP"/>
    <property type="match status" value="1"/>
</dbReference>
<comment type="pathway">
    <text evidence="1 10">Carbohydrate biosynthesis; gluconeogenesis.</text>
</comment>
<evidence type="ECO:0000256" key="1">
    <source>
        <dbReference type="ARBA" id="ARBA00004742"/>
    </source>
</evidence>
<name>A0A844H2S7_9RHOB</name>
<protein>
    <recommendedName>
        <fullName evidence="3 10">Phosphoenolpyruvate carboxykinase (ATP)</fullName>
        <shortName evidence="10">PCK</shortName>
        <shortName evidence="10">PEP carboxykinase</shortName>
        <shortName evidence="10">PEPCK</shortName>
        <ecNumber evidence="3 10">4.1.1.49</ecNumber>
    </recommendedName>
</protein>
<dbReference type="Proteomes" id="UP000442533">
    <property type="component" value="Unassembled WGS sequence"/>
</dbReference>
<keyword evidence="5 10" id="KW-0547">Nucleotide-binding</keyword>
<feature type="binding site" evidence="10">
    <location>
        <position position="200"/>
    </location>
    <ligand>
        <name>substrate</name>
    </ligand>
</feature>
<keyword evidence="11" id="KW-0808">Transferase</keyword>
<dbReference type="GO" id="GO:0016301">
    <property type="term" value="F:kinase activity"/>
    <property type="evidence" value="ECO:0007669"/>
    <property type="project" value="UniProtKB-KW"/>
</dbReference>
<feature type="binding site" evidence="10">
    <location>
        <position position="324"/>
    </location>
    <ligand>
        <name>ATP</name>
        <dbReference type="ChEBI" id="CHEBI:30616"/>
    </ligand>
</feature>
<evidence type="ECO:0000256" key="2">
    <source>
        <dbReference type="ARBA" id="ARBA00006052"/>
    </source>
</evidence>
<keyword evidence="10" id="KW-0963">Cytoplasm</keyword>
<evidence type="ECO:0000256" key="5">
    <source>
        <dbReference type="ARBA" id="ARBA00022741"/>
    </source>
</evidence>
<gene>
    <name evidence="10" type="primary">pckA</name>
    <name evidence="11" type="ORF">GL279_04555</name>
</gene>
<dbReference type="GO" id="GO:0006094">
    <property type="term" value="P:gluconeogenesis"/>
    <property type="evidence" value="ECO:0007669"/>
    <property type="project" value="UniProtKB-UniRule"/>
</dbReference>
<feature type="binding site" evidence="10">
    <location>
        <position position="200"/>
    </location>
    <ligand>
        <name>ATP</name>
        <dbReference type="ChEBI" id="CHEBI:30616"/>
    </ligand>
</feature>
<dbReference type="GO" id="GO:0004612">
    <property type="term" value="F:phosphoenolpyruvate carboxykinase (ATP) activity"/>
    <property type="evidence" value="ECO:0007669"/>
    <property type="project" value="UniProtKB-UniRule"/>
</dbReference>
<dbReference type="GO" id="GO:0046872">
    <property type="term" value="F:metal ion binding"/>
    <property type="evidence" value="ECO:0007669"/>
    <property type="project" value="UniProtKB-KW"/>
</dbReference>
<comment type="similarity">
    <text evidence="2 10">Belongs to the phosphoenolpyruvate carboxykinase (ATP) family.</text>
</comment>
<evidence type="ECO:0000256" key="10">
    <source>
        <dbReference type="HAMAP-Rule" id="MF_00453"/>
    </source>
</evidence>
<feature type="binding site" evidence="10">
    <location>
        <position position="324"/>
    </location>
    <ligand>
        <name>substrate</name>
    </ligand>
</feature>
<dbReference type="AlphaFoldDB" id="A0A844H2S7"/>
<keyword evidence="11" id="KW-0418">Kinase</keyword>
<dbReference type="PIRSF" id="PIRSF006294">
    <property type="entry name" value="PEP_crbxkin"/>
    <property type="match status" value="1"/>
</dbReference>
<dbReference type="Gene3D" id="3.90.228.20">
    <property type="match status" value="1"/>
</dbReference>
<comment type="function">
    <text evidence="10">Involved in the gluconeogenesis. Catalyzes the conversion of oxaloacetate (OAA) to phosphoenolpyruvate (PEP) through direct phosphoryl transfer between the nucleoside triphosphate and OAA.</text>
</comment>
<dbReference type="NCBIfam" id="NF006822">
    <property type="entry name" value="PRK09344.1-4"/>
    <property type="match status" value="1"/>
</dbReference>
<evidence type="ECO:0000256" key="4">
    <source>
        <dbReference type="ARBA" id="ARBA00022432"/>
    </source>
</evidence>
<proteinExistence type="inferred from homology"/>
<dbReference type="GO" id="GO:0005829">
    <property type="term" value="C:cytosol"/>
    <property type="evidence" value="ECO:0007669"/>
    <property type="project" value="TreeGrafter"/>
</dbReference>
<evidence type="ECO:0000313" key="12">
    <source>
        <dbReference type="Proteomes" id="UP000442533"/>
    </source>
</evidence>
<dbReference type="Pfam" id="PF01293">
    <property type="entry name" value="PEPCK_ATP"/>
    <property type="match status" value="1"/>
</dbReference>
<evidence type="ECO:0000256" key="3">
    <source>
        <dbReference type="ARBA" id="ARBA00012363"/>
    </source>
</evidence>
<feature type="binding site" evidence="10">
    <location>
        <position position="258"/>
    </location>
    <ligand>
        <name>Mn(2+)</name>
        <dbReference type="ChEBI" id="CHEBI:29035"/>
    </ligand>
</feature>
<dbReference type="SUPFAM" id="SSF68923">
    <property type="entry name" value="PEP carboxykinase N-terminal domain"/>
    <property type="match status" value="1"/>
</dbReference>
<keyword evidence="12" id="KW-1185">Reference proteome</keyword>
<feature type="binding site" evidence="10">
    <location>
        <begin position="237"/>
        <end position="245"/>
    </location>
    <ligand>
        <name>ATP</name>
        <dbReference type="ChEBI" id="CHEBI:30616"/>
    </ligand>
</feature>
<keyword evidence="10" id="KW-0464">Manganese</keyword>
<comment type="cofactor">
    <cofactor evidence="10">
        <name>Mn(2+)</name>
        <dbReference type="ChEBI" id="CHEBI:29035"/>
    </cofactor>
    <text evidence="10">Binds 1 Mn(2+) ion per subunit.</text>
</comment>
<keyword evidence="7 10" id="KW-0067">ATP-binding</keyword>
<comment type="subcellular location">
    <subcellularLocation>
        <location evidence="10">Cytoplasm</location>
    </subcellularLocation>
</comment>
<dbReference type="OrthoDB" id="9806325at2"/>
<comment type="caution">
    <text evidence="11">The sequence shown here is derived from an EMBL/GenBank/DDBJ whole genome shotgun (WGS) entry which is preliminary data.</text>
</comment>
<comment type="catalytic activity">
    <reaction evidence="9 10">
        <text>oxaloacetate + ATP = phosphoenolpyruvate + ADP + CO2</text>
        <dbReference type="Rhea" id="RHEA:18617"/>
        <dbReference type="ChEBI" id="CHEBI:16452"/>
        <dbReference type="ChEBI" id="CHEBI:16526"/>
        <dbReference type="ChEBI" id="CHEBI:30616"/>
        <dbReference type="ChEBI" id="CHEBI:58702"/>
        <dbReference type="ChEBI" id="CHEBI:456216"/>
        <dbReference type="EC" id="4.1.1.49"/>
    </reaction>
</comment>
<dbReference type="NCBIfam" id="TIGR00224">
    <property type="entry name" value="pckA"/>
    <property type="match status" value="1"/>
</dbReference>
<dbReference type="Gene3D" id="2.170.8.10">
    <property type="entry name" value="Phosphoenolpyruvate Carboxykinase, domain 2"/>
    <property type="match status" value="1"/>
</dbReference>